<gene>
    <name evidence="1" type="ORF">HNQ08_005588</name>
</gene>
<name>A0A7W8K371_9DEIO</name>
<dbReference type="SUPFAM" id="SSF48371">
    <property type="entry name" value="ARM repeat"/>
    <property type="match status" value="1"/>
</dbReference>
<evidence type="ECO:0000313" key="2">
    <source>
        <dbReference type="Proteomes" id="UP000552709"/>
    </source>
</evidence>
<reference evidence="1 2" key="1">
    <citation type="submission" date="2020-08" db="EMBL/GenBank/DDBJ databases">
        <title>Genomic Encyclopedia of Type Strains, Phase IV (KMG-IV): sequencing the most valuable type-strain genomes for metagenomic binning, comparative biology and taxonomic classification.</title>
        <authorList>
            <person name="Goeker M."/>
        </authorList>
    </citation>
    <scope>NUCLEOTIDE SEQUENCE [LARGE SCALE GENOMIC DNA]</scope>
    <source>
        <strain evidence="1 2">DSM 27939</strain>
    </source>
</reference>
<dbReference type="AlphaFoldDB" id="A0A7W8K371"/>
<organism evidence="1 2">
    <name type="scientific">Deinococcus humi</name>
    <dbReference type="NCBI Taxonomy" id="662880"/>
    <lineage>
        <taxon>Bacteria</taxon>
        <taxon>Thermotogati</taxon>
        <taxon>Deinococcota</taxon>
        <taxon>Deinococci</taxon>
        <taxon>Deinococcales</taxon>
        <taxon>Deinococcaceae</taxon>
        <taxon>Deinococcus</taxon>
    </lineage>
</organism>
<comment type="caution">
    <text evidence="1">The sequence shown here is derived from an EMBL/GenBank/DDBJ whole genome shotgun (WGS) entry which is preliminary data.</text>
</comment>
<accession>A0A7W8K371</accession>
<proteinExistence type="predicted"/>
<protein>
    <recommendedName>
        <fullName evidence="3">HEAT repeat domain-containing protein</fullName>
    </recommendedName>
</protein>
<dbReference type="InterPro" id="IPR016024">
    <property type="entry name" value="ARM-type_fold"/>
</dbReference>
<dbReference type="Proteomes" id="UP000552709">
    <property type="component" value="Unassembled WGS sequence"/>
</dbReference>
<evidence type="ECO:0000313" key="1">
    <source>
        <dbReference type="EMBL" id="MBB5366459.1"/>
    </source>
</evidence>
<evidence type="ECO:0008006" key="3">
    <source>
        <dbReference type="Google" id="ProtNLM"/>
    </source>
</evidence>
<sequence>MIWKRLPLDIWSEDLRTEDGKISTLSQLAERGHPDDLSFLIEVSVATSEPWIIRAETFRFLLDTDLEDPVLHAQMTVALRSALEREQNITVQQYAAFCVGPFLDDEDLRRLVQNLLLVSEDLRWNLMEAICEEETLSAAVQHMLHDVQEKTSDQSLRTEIAEVLRQRAS</sequence>
<dbReference type="RefSeq" id="WP_184138500.1">
    <property type="nucleotide sequence ID" value="NZ_JACHFL010000045.1"/>
</dbReference>
<keyword evidence="2" id="KW-1185">Reference proteome</keyword>
<dbReference type="EMBL" id="JACHFL010000045">
    <property type="protein sequence ID" value="MBB5366459.1"/>
    <property type="molecule type" value="Genomic_DNA"/>
</dbReference>